<dbReference type="RefSeq" id="WP_188893305.1">
    <property type="nucleotide sequence ID" value="NZ_BMMZ01000001.1"/>
</dbReference>
<keyword evidence="4" id="KW-1185">Reference proteome</keyword>
<accession>A0A917S121</accession>
<evidence type="ECO:0000313" key="3">
    <source>
        <dbReference type="EMBL" id="GGL47634.1"/>
    </source>
</evidence>
<dbReference type="Pfam" id="PF18164">
    <property type="entry name" value="GNAT_C"/>
    <property type="match status" value="1"/>
</dbReference>
<feature type="domain" description="N-acyltransferase N-terminal" evidence="1">
    <location>
        <begin position="16"/>
        <end position="153"/>
    </location>
</feature>
<dbReference type="EMBL" id="BMMZ01000001">
    <property type="protein sequence ID" value="GGL47634.1"/>
    <property type="molecule type" value="Genomic_DNA"/>
</dbReference>
<reference evidence="3" key="2">
    <citation type="submission" date="2020-09" db="EMBL/GenBank/DDBJ databases">
        <authorList>
            <person name="Sun Q."/>
            <person name="Zhou Y."/>
        </authorList>
    </citation>
    <scope>NUCLEOTIDE SEQUENCE</scope>
    <source>
        <strain evidence="3">CGMCC 4.7306</strain>
    </source>
</reference>
<feature type="domain" description="GNAT-like C-terminal" evidence="2">
    <location>
        <begin position="155"/>
        <end position="296"/>
    </location>
</feature>
<dbReference type="Proteomes" id="UP000613840">
    <property type="component" value="Unassembled WGS sequence"/>
</dbReference>
<comment type="caution">
    <text evidence="3">The sequence shown here is derived from an EMBL/GenBank/DDBJ whole genome shotgun (WGS) entry which is preliminary data.</text>
</comment>
<dbReference type="Pfam" id="PF18082">
    <property type="entry name" value="NAT_N"/>
    <property type="match status" value="1"/>
</dbReference>
<sequence>MALTPVADRLTAIDDEHLTRLGFRADDRHDALLTIRRALDEPTVLARVQYIADQLLEQLGIFDRPKDPFAVPEGFDDLDPAVLDKEWGVGVLPLLALVATADDVAGFHAGRGIDPEVSRRSLSDLGQQAWVHRRTFSGFGLHTYPWMRICWSGALYWLGRLQFNLTRYHGDWVVSTHIPESGPLTPEACAESFGWARTFFAEHFPDYPTTVFHCGSWLLDPQLTEVLAPESNMVRFQQLWELDDEQRVGDPDALFFVFRRRGEVDLETLPQDTSLQRAIVAKIRAGGHWQLREGTFGQDRFAG</sequence>
<evidence type="ECO:0000313" key="4">
    <source>
        <dbReference type="Proteomes" id="UP000613840"/>
    </source>
</evidence>
<evidence type="ECO:0000259" key="1">
    <source>
        <dbReference type="Pfam" id="PF18082"/>
    </source>
</evidence>
<reference evidence="3" key="1">
    <citation type="journal article" date="2014" name="Int. J. Syst. Evol. Microbiol.">
        <title>Complete genome sequence of Corynebacterium casei LMG S-19264T (=DSM 44701T), isolated from a smear-ripened cheese.</title>
        <authorList>
            <consortium name="US DOE Joint Genome Institute (JGI-PGF)"/>
            <person name="Walter F."/>
            <person name="Albersmeier A."/>
            <person name="Kalinowski J."/>
            <person name="Ruckert C."/>
        </authorList>
    </citation>
    <scope>NUCLEOTIDE SEQUENCE</scope>
    <source>
        <strain evidence="3">CGMCC 4.7306</strain>
    </source>
</reference>
<proteinExistence type="predicted"/>
<organism evidence="3 4">
    <name type="scientific">Microlunatus endophyticus</name>
    <dbReference type="NCBI Taxonomy" id="1716077"/>
    <lineage>
        <taxon>Bacteria</taxon>
        <taxon>Bacillati</taxon>
        <taxon>Actinomycetota</taxon>
        <taxon>Actinomycetes</taxon>
        <taxon>Propionibacteriales</taxon>
        <taxon>Propionibacteriaceae</taxon>
        <taxon>Microlunatus</taxon>
    </lineage>
</organism>
<dbReference type="AlphaFoldDB" id="A0A917S121"/>
<name>A0A917S121_9ACTN</name>
<evidence type="ECO:0008006" key="5">
    <source>
        <dbReference type="Google" id="ProtNLM"/>
    </source>
</evidence>
<gene>
    <name evidence="3" type="ORF">GCM10011575_01920</name>
</gene>
<evidence type="ECO:0000259" key="2">
    <source>
        <dbReference type="Pfam" id="PF18164"/>
    </source>
</evidence>
<protein>
    <recommendedName>
        <fullName evidence="5">Acyltransferase</fullName>
    </recommendedName>
</protein>
<dbReference type="Gene3D" id="3.40.630.120">
    <property type="match status" value="1"/>
</dbReference>
<dbReference type="InterPro" id="IPR041644">
    <property type="entry name" value="GNAT_C"/>
</dbReference>
<dbReference type="InterPro" id="IPR041273">
    <property type="entry name" value="NAT_N"/>
</dbReference>